<organism evidence="2 3">
    <name type="scientific">Parachaetomium inaequale</name>
    <dbReference type="NCBI Taxonomy" id="2588326"/>
    <lineage>
        <taxon>Eukaryota</taxon>
        <taxon>Fungi</taxon>
        <taxon>Dikarya</taxon>
        <taxon>Ascomycota</taxon>
        <taxon>Pezizomycotina</taxon>
        <taxon>Sordariomycetes</taxon>
        <taxon>Sordariomycetidae</taxon>
        <taxon>Sordariales</taxon>
        <taxon>Chaetomiaceae</taxon>
        <taxon>Parachaetomium</taxon>
    </lineage>
</organism>
<dbReference type="InterPro" id="IPR012942">
    <property type="entry name" value="SRR1-like"/>
</dbReference>
<reference evidence="3" key="1">
    <citation type="journal article" date="2023" name="Mol. Phylogenet. Evol.">
        <title>Genome-scale phylogeny and comparative genomics of the fungal order Sordariales.</title>
        <authorList>
            <person name="Hensen N."/>
            <person name="Bonometti L."/>
            <person name="Westerberg I."/>
            <person name="Brannstrom I.O."/>
            <person name="Guillou S."/>
            <person name="Cros-Aarteil S."/>
            <person name="Calhoun S."/>
            <person name="Haridas S."/>
            <person name="Kuo A."/>
            <person name="Mondo S."/>
            <person name="Pangilinan J."/>
            <person name="Riley R."/>
            <person name="LaButti K."/>
            <person name="Andreopoulos B."/>
            <person name="Lipzen A."/>
            <person name="Chen C."/>
            <person name="Yan M."/>
            <person name="Daum C."/>
            <person name="Ng V."/>
            <person name="Clum A."/>
            <person name="Steindorff A."/>
            <person name="Ohm R.A."/>
            <person name="Martin F."/>
            <person name="Silar P."/>
            <person name="Natvig D.O."/>
            <person name="Lalanne C."/>
            <person name="Gautier V."/>
            <person name="Ament-Velasquez S.L."/>
            <person name="Kruys A."/>
            <person name="Hutchinson M.I."/>
            <person name="Powell A.J."/>
            <person name="Barry K."/>
            <person name="Miller A.N."/>
            <person name="Grigoriev I.V."/>
            <person name="Debuchy R."/>
            <person name="Gladieux P."/>
            <person name="Hiltunen Thoren M."/>
            <person name="Johannesson H."/>
        </authorList>
    </citation>
    <scope>NUCLEOTIDE SEQUENCE [LARGE SCALE GENOMIC DNA]</scope>
    <source>
        <strain evidence="3">CBS 284.82</strain>
    </source>
</reference>
<dbReference type="Proteomes" id="UP001303115">
    <property type="component" value="Unassembled WGS sequence"/>
</dbReference>
<dbReference type="PANTHER" id="PTHR42080:SF3">
    <property type="entry name" value="SRR1-LIKE DOMAIN-CONTAINING PROTEIN"/>
    <property type="match status" value="1"/>
</dbReference>
<accession>A0AAN6PDL2</accession>
<feature type="domain" description="SRR1-like" evidence="1">
    <location>
        <begin position="222"/>
        <end position="346"/>
    </location>
</feature>
<evidence type="ECO:0000259" key="1">
    <source>
        <dbReference type="Pfam" id="PF07985"/>
    </source>
</evidence>
<dbReference type="AlphaFoldDB" id="A0AAN6PDL2"/>
<evidence type="ECO:0000313" key="3">
    <source>
        <dbReference type="Proteomes" id="UP001303115"/>
    </source>
</evidence>
<evidence type="ECO:0000313" key="2">
    <source>
        <dbReference type="EMBL" id="KAK4038958.1"/>
    </source>
</evidence>
<dbReference type="EMBL" id="MU854414">
    <property type="protein sequence ID" value="KAK4038958.1"/>
    <property type="molecule type" value="Genomic_DNA"/>
</dbReference>
<sequence length="394" mass="44648">MGTYYVDAPVDAAELDEDIEIAVNCLRLMYEQGVPFFTLRALQDIVRQLDHHGANPPAHTYEHDSMSDSDQDEECCPVISIPAINGTVVQTRLKTGLVKPGETDDTEYVLYVHPHLCYRSFQHLCDDILTSYLSLQWAYCPTQLNYRMMERRIHTESFLDDLGREAPESVQNAFEDGIKKWEASPQCIQLRALFDTMSLPTVSNIVAFACCTMAVKVVQEHTVSQHALVLTLRDILQTRQQQDDDMERQHTEQPPEIRCFAQDPLYDDADEKILRRAGIAVVQDPRGFLEVNNQSVVLSFSPNAPVRQIIADLARPAILIWNRVSGEADDGERWSVTAPLDRRLLRSETEGSPRISTDPESPRLWTMMGNHYDKVAELGPGGLFGDAVVYVRRE</sequence>
<dbReference type="PANTHER" id="PTHR42080">
    <property type="entry name" value="SRR1 DOMAIN-CONTAINING PROTEIN"/>
    <property type="match status" value="1"/>
</dbReference>
<dbReference type="Pfam" id="PF07985">
    <property type="entry name" value="SRR1"/>
    <property type="match status" value="1"/>
</dbReference>
<name>A0AAN6PDL2_9PEZI</name>
<keyword evidence="3" id="KW-1185">Reference proteome</keyword>
<proteinExistence type="predicted"/>
<protein>
    <recommendedName>
        <fullName evidence="1">SRR1-like domain-containing protein</fullName>
    </recommendedName>
</protein>
<gene>
    <name evidence="2" type="ORF">C8A01DRAFT_16981</name>
</gene>
<comment type="caution">
    <text evidence="2">The sequence shown here is derived from an EMBL/GenBank/DDBJ whole genome shotgun (WGS) entry which is preliminary data.</text>
</comment>